<dbReference type="OrthoDB" id="1707123at2"/>
<evidence type="ECO:0000256" key="1">
    <source>
        <dbReference type="SAM" id="Phobius"/>
    </source>
</evidence>
<comment type="caution">
    <text evidence="3">The sequence shown here is derived from an EMBL/GenBank/DDBJ whole genome shotgun (WGS) entry which is preliminary data.</text>
</comment>
<proteinExistence type="predicted"/>
<protein>
    <recommendedName>
        <fullName evidence="2">DUF4097 domain-containing protein</fullName>
    </recommendedName>
</protein>
<keyword evidence="1" id="KW-0472">Membrane</keyword>
<dbReference type="RefSeq" id="WP_049683419.1">
    <property type="nucleotide sequence ID" value="NZ_LFZW01000001.1"/>
</dbReference>
<feature type="transmembrane region" description="Helical" evidence="1">
    <location>
        <begin position="63"/>
        <end position="85"/>
    </location>
</feature>
<dbReference type="PATRIC" id="fig|1679170.3.peg.5198"/>
<dbReference type="InterPro" id="IPR025164">
    <property type="entry name" value="Toastrack_DUF4097"/>
</dbReference>
<evidence type="ECO:0000313" key="4">
    <source>
        <dbReference type="Proteomes" id="UP000037146"/>
    </source>
</evidence>
<dbReference type="Pfam" id="PF13349">
    <property type="entry name" value="DUF4097"/>
    <property type="match status" value="1"/>
</dbReference>
<reference evidence="4" key="1">
    <citation type="submission" date="2015-07" db="EMBL/GenBank/DDBJ databases">
        <title>Genome sequencing project for genomic taxonomy and phylogenomics of Bacillus-like bacteria.</title>
        <authorList>
            <person name="Liu B."/>
            <person name="Wang J."/>
            <person name="Zhu Y."/>
            <person name="Liu G."/>
            <person name="Chen Q."/>
            <person name="Chen Z."/>
            <person name="Lan J."/>
            <person name="Che J."/>
            <person name="Ge C."/>
            <person name="Shi H."/>
            <person name="Pan Z."/>
            <person name="Liu X."/>
        </authorList>
    </citation>
    <scope>NUCLEOTIDE SEQUENCE [LARGE SCALE GENOMIC DNA]</scope>
    <source>
        <strain evidence="4">FJAT-27997</strain>
    </source>
</reference>
<evidence type="ECO:0000313" key="3">
    <source>
        <dbReference type="EMBL" id="KMY52062.1"/>
    </source>
</evidence>
<feature type="transmembrane region" description="Helical" evidence="1">
    <location>
        <begin position="35"/>
        <end position="57"/>
    </location>
</feature>
<feature type="domain" description="DUF4097" evidence="2">
    <location>
        <begin position="188"/>
        <end position="329"/>
    </location>
</feature>
<keyword evidence="1" id="KW-0812">Transmembrane</keyword>
<accession>A0A0K9H0M2</accession>
<dbReference type="Proteomes" id="UP000037146">
    <property type="component" value="Unassembled WGS sequence"/>
</dbReference>
<keyword evidence="4" id="KW-1185">Reference proteome</keyword>
<name>A0A0K9H0M2_9BACI</name>
<evidence type="ECO:0000259" key="2">
    <source>
        <dbReference type="Pfam" id="PF13349"/>
    </source>
</evidence>
<dbReference type="AlphaFoldDB" id="A0A0K9H0M2"/>
<organism evidence="3 4">
    <name type="scientific">Peribacillus loiseleuriae</name>
    <dbReference type="NCBI Taxonomy" id="1679170"/>
    <lineage>
        <taxon>Bacteria</taxon>
        <taxon>Bacillati</taxon>
        <taxon>Bacillota</taxon>
        <taxon>Bacilli</taxon>
        <taxon>Bacillales</taxon>
        <taxon>Bacillaceae</taxon>
        <taxon>Peribacillus</taxon>
    </lineage>
</organism>
<dbReference type="EMBL" id="LFZW01000001">
    <property type="protein sequence ID" value="KMY52062.1"/>
    <property type="molecule type" value="Genomic_DNA"/>
</dbReference>
<feature type="transmembrane region" description="Helical" evidence="1">
    <location>
        <begin position="6"/>
        <end position="23"/>
    </location>
</feature>
<keyword evidence="1" id="KW-1133">Transmembrane helix</keyword>
<sequence length="332" mass="36349">MRNWKIGSITAGILLIVIGLLWLMQSFLSIPFAKVLVYSWPIICILLGVEILILHFFRKDQKLGIHWLSIILLILIGGASLVFSFGKAAMDELGFSFQPSTYNMQEELALSSTIEEVVISLPSEDVFITGTDEQKVKIEGKLSANVRNDKQLKNKVDEQFSLKQIGNKVYLDLIDSEFELNDMTRITGRLHISVPKQAVVKVDVGKGSIGIDNIHAPAKLQTSNGDITVNAYTGTLFAQTHGGDVMLTDSFLTGSSIIESSSGDIVWSILQDQPITLDASTNYGEIKGNINWKISAPVNESEEKRQGTAKLGSGIHSIMLAAENGNVIVTKN</sequence>
<gene>
    <name evidence="3" type="ORF">AC625_23195</name>
</gene>
<dbReference type="STRING" id="1679170.AC625_23195"/>